<protein>
    <recommendedName>
        <fullName evidence="6">Acid phosphatase</fullName>
    </recommendedName>
</protein>
<dbReference type="Proteomes" id="UP000290875">
    <property type="component" value="Unassembled WGS sequence"/>
</dbReference>
<dbReference type="InterPro" id="IPR017850">
    <property type="entry name" value="Alkaline_phosphatase_core_sf"/>
</dbReference>
<sequence length="136" mass="13936">MTQMSHPVAAAPILAATLALSALLAGCASNTPPVTQDPPPDPRLAKIGQIVVVYLENRSFDHLFGLYPGANGIAHAKAHGLDIQRDANGQPYSVLPAPVADKSGKPDPRFTDALPNGSRSRISSASSTAPSSASGT</sequence>
<keyword evidence="1" id="KW-0378">Hydrolase</keyword>
<comment type="caution">
    <text evidence="4">The sequence shown here is derived from an EMBL/GenBank/DDBJ whole genome shotgun (WGS) entry which is preliminary data.</text>
</comment>
<evidence type="ECO:0008006" key="6">
    <source>
        <dbReference type="Google" id="ProtNLM"/>
    </source>
</evidence>
<evidence type="ECO:0000256" key="3">
    <source>
        <dbReference type="SAM" id="SignalP"/>
    </source>
</evidence>
<evidence type="ECO:0000313" key="5">
    <source>
        <dbReference type="Proteomes" id="UP000290875"/>
    </source>
</evidence>
<dbReference type="RefSeq" id="WP_129323703.1">
    <property type="nucleotide sequence ID" value="NZ_QJSL01000003.1"/>
</dbReference>
<feature type="compositionally biased region" description="Low complexity" evidence="2">
    <location>
        <begin position="118"/>
        <end position="136"/>
    </location>
</feature>
<evidence type="ECO:0000313" key="4">
    <source>
        <dbReference type="EMBL" id="RXW30270.1"/>
    </source>
</evidence>
<dbReference type="Pfam" id="PF04185">
    <property type="entry name" value="Phosphoesterase"/>
    <property type="match status" value="1"/>
</dbReference>
<gene>
    <name evidence="4" type="ORF">DM877_04470</name>
</gene>
<evidence type="ECO:0000256" key="1">
    <source>
        <dbReference type="ARBA" id="ARBA00022801"/>
    </source>
</evidence>
<accession>A0A4Q2EA36</accession>
<feature type="region of interest" description="Disordered" evidence="2">
    <location>
        <begin position="87"/>
        <end position="136"/>
    </location>
</feature>
<feature type="chain" id="PRO_5020858141" description="Acid phosphatase" evidence="3">
    <location>
        <begin position="25"/>
        <end position="136"/>
    </location>
</feature>
<dbReference type="Gene3D" id="3.40.720.10">
    <property type="entry name" value="Alkaline Phosphatase, subunit A"/>
    <property type="match status" value="1"/>
</dbReference>
<evidence type="ECO:0000256" key="2">
    <source>
        <dbReference type="SAM" id="MobiDB-lite"/>
    </source>
</evidence>
<keyword evidence="3" id="KW-0732">Signal</keyword>
<reference evidence="4 5" key="1">
    <citation type="submission" date="2018-06" db="EMBL/GenBank/DDBJ databases">
        <title>Carbapenemase-producing Enterobacteriaceae present in wastewater treatment plant effluent and nearby surface waters in the US.</title>
        <authorList>
            <person name="Mathys D.A."/>
            <person name="Mollenkopf D.F."/>
            <person name="Feicht S.M."/>
            <person name="Adams R.J."/>
            <person name="Albers A.L."/>
            <person name="Grooters S.V."/>
            <person name="Stuever D.M."/>
            <person name="Daniels J.B."/>
            <person name="Wittum T.E."/>
        </authorList>
    </citation>
    <scope>NUCLEOTIDE SEQUENCE [LARGE SCALE GENOMIC DNA]</scope>
    <source>
        <strain evidence="4 5">GEO_4_Eff_A</strain>
    </source>
</reference>
<proteinExistence type="predicted"/>
<dbReference type="GO" id="GO:0016788">
    <property type="term" value="F:hydrolase activity, acting on ester bonds"/>
    <property type="evidence" value="ECO:0007669"/>
    <property type="project" value="InterPro"/>
</dbReference>
<dbReference type="InterPro" id="IPR007312">
    <property type="entry name" value="Phosphoesterase"/>
</dbReference>
<feature type="signal peptide" evidence="3">
    <location>
        <begin position="1"/>
        <end position="24"/>
    </location>
</feature>
<dbReference type="EMBL" id="QJSL01000003">
    <property type="protein sequence ID" value="RXW30270.1"/>
    <property type="molecule type" value="Genomic_DNA"/>
</dbReference>
<dbReference type="AlphaFoldDB" id="A0A4Q2EA36"/>
<organism evidence="4 5">
    <name type="scientific">Enterobacter cloacae</name>
    <dbReference type="NCBI Taxonomy" id="550"/>
    <lineage>
        <taxon>Bacteria</taxon>
        <taxon>Pseudomonadati</taxon>
        <taxon>Pseudomonadota</taxon>
        <taxon>Gammaproteobacteria</taxon>
        <taxon>Enterobacterales</taxon>
        <taxon>Enterobacteriaceae</taxon>
        <taxon>Enterobacter</taxon>
        <taxon>Enterobacter cloacae complex</taxon>
    </lineage>
</organism>
<name>A0A4Q2EA36_ENTCL</name>